<organism evidence="2 3">
    <name type="scientific">Entomospira culicis</name>
    <dbReference type="NCBI Taxonomy" id="2719989"/>
    <lineage>
        <taxon>Bacteria</taxon>
        <taxon>Pseudomonadati</taxon>
        <taxon>Spirochaetota</taxon>
        <taxon>Spirochaetia</taxon>
        <taxon>Spirochaetales</taxon>
        <taxon>Spirochaetaceae</taxon>
        <taxon>Entomospira</taxon>
    </lineage>
</organism>
<sequence>MRKFQITNGVYFLDCHEVGMRILCGCPMDSVKLLMRAGFIQRIEDEQWLWESGANAILLSDVSVQNGSFSNLTEFPLMHMMYNQGLALPNHPGYTGSKPMILGIPEQIAGQIEYLDRGINGLTADELASVDDISEEQKREVSIFKKRFKYGDPKTSKDLVNFFEIKTNEEPYEIAPELYVVRLGLNVYLFQYQDQEEIIDLTLTEMQQYGIPYNLDFHPIHKQDFAILHSGEGNGWDKDRPCMSSIISAEGKYYLIDAGPNVLEALEKFGISLSEVEGVFMTHAHDDHFNGLTGLIRSQKRLKLYTSKLVRVSLMRKLMALLNFDEDVFSKFFDVHDLPLEKWTYIGQLQVMPVLSPHPVETNIFYFKMLNHQGQMRSYGHLADVISQRVHQQFLQVEDEDQKFLISRYEGVWKNYLRAVNIKKIDANGGLIHGEVDDFKDDKSIKVIVSHTTGQPAMHQRIMASTVNFGVEELLIEASRDYFHLAAERYLEELFPEISHSVRGELLKFPRQLINPGLIVIKKEEPLTHAYLVVSGVFEYITARDIVRCEAGMLLGEEAILTGTTSEGTYRSVSYAKVIKIDAQQYLHFVRQYLSLDIYVDSFYRRKKLRSSELFKSISSRYLLDELNKKMTTVQYAEGDILPEGHQRQVGLIVEGMAGIFHKENLVETLSEDYFYGQEVFFAKSEGLIPQVVALSAITVVQLPLDALISVPLLLWELLESGDKIAKLVAQADRLISYMNELADDLLMNQIENEKEIAYDEDD</sequence>
<dbReference type="CDD" id="cd00038">
    <property type="entry name" value="CAP_ED"/>
    <property type="match status" value="1"/>
</dbReference>
<name>A0A968GFT4_9SPIO</name>
<proteinExistence type="predicted"/>
<keyword evidence="3" id="KW-1185">Reference proteome</keyword>
<evidence type="ECO:0000313" key="2">
    <source>
        <dbReference type="EMBL" id="NIZ69791.1"/>
    </source>
</evidence>
<dbReference type="InterPro" id="IPR000595">
    <property type="entry name" value="cNMP-bd_dom"/>
</dbReference>
<dbReference type="SUPFAM" id="SSF56281">
    <property type="entry name" value="Metallo-hydrolase/oxidoreductase"/>
    <property type="match status" value="1"/>
</dbReference>
<protein>
    <submittedName>
        <fullName evidence="2">MBL fold metallo-hydrolase</fullName>
    </submittedName>
</protein>
<reference evidence="2" key="1">
    <citation type="submission" date="2020-03" db="EMBL/GenBank/DDBJ databases">
        <title>Spirochaetal bacteria isolated from arthropods constitute a novel genus Entomospira genus novum within the order Spirochaetales.</title>
        <authorList>
            <person name="Grana-Miraglia L."/>
            <person name="Sikutova S."/>
            <person name="Fingerle V."/>
            <person name="Sing A."/>
            <person name="Castillo-Ramirez S."/>
            <person name="Margos G."/>
            <person name="Rudolf I."/>
        </authorList>
    </citation>
    <scope>NUCLEOTIDE SEQUENCE</scope>
    <source>
        <strain evidence="2">BR149</strain>
    </source>
</reference>
<dbReference type="Gene3D" id="3.60.15.10">
    <property type="entry name" value="Ribonuclease Z/Hydroxyacylglutathione hydrolase-like"/>
    <property type="match status" value="1"/>
</dbReference>
<dbReference type="AlphaFoldDB" id="A0A968GFT4"/>
<dbReference type="InterPro" id="IPR036866">
    <property type="entry name" value="RibonucZ/Hydroxyglut_hydro"/>
</dbReference>
<dbReference type="SUPFAM" id="SSF51206">
    <property type="entry name" value="cAMP-binding domain-like"/>
    <property type="match status" value="2"/>
</dbReference>
<evidence type="ECO:0000313" key="3">
    <source>
        <dbReference type="Proteomes" id="UP000778951"/>
    </source>
</evidence>
<dbReference type="RefSeq" id="WP_167695872.1">
    <property type="nucleotide sequence ID" value="NZ_CP118181.1"/>
</dbReference>
<comment type="caution">
    <text evidence="2">The sequence shown here is derived from an EMBL/GenBank/DDBJ whole genome shotgun (WGS) entry which is preliminary data.</text>
</comment>
<dbReference type="InterPro" id="IPR014710">
    <property type="entry name" value="RmlC-like_jellyroll"/>
</dbReference>
<dbReference type="PROSITE" id="PS50042">
    <property type="entry name" value="CNMP_BINDING_3"/>
    <property type="match status" value="1"/>
</dbReference>
<feature type="domain" description="Cyclic nucleotide-binding" evidence="1">
    <location>
        <begin position="510"/>
        <end position="590"/>
    </location>
</feature>
<dbReference type="Pfam" id="PF23023">
    <property type="entry name" value="Anti-Pycsar_Apyc1"/>
    <property type="match status" value="1"/>
</dbReference>
<gene>
    <name evidence="2" type="ORF">HCT48_06150</name>
</gene>
<dbReference type="Proteomes" id="UP000778951">
    <property type="component" value="Unassembled WGS sequence"/>
</dbReference>
<evidence type="ECO:0000259" key="1">
    <source>
        <dbReference type="PROSITE" id="PS50042"/>
    </source>
</evidence>
<accession>A0A968GFT4</accession>
<dbReference type="EMBL" id="JAATLM010000001">
    <property type="protein sequence ID" value="NIZ69791.1"/>
    <property type="molecule type" value="Genomic_DNA"/>
</dbReference>
<dbReference type="InterPro" id="IPR018490">
    <property type="entry name" value="cNMP-bd_dom_sf"/>
</dbReference>
<dbReference type="Gene3D" id="2.60.120.10">
    <property type="entry name" value="Jelly Rolls"/>
    <property type="match status" value="2"/>
</dbReference>